<dbReference type="PROSITE" id="PS51257">
    <property type="entry name" value="PROKAR_LIPOPROTEIN"/>
    <property type="match status" value="1"/>
</dbReference>
<evidence type="ECO:0000256" key="1">
    <source>
        <dbReference type="SAM" id="SignalP"/>
    </source>
</evidence>
<evidence type="ECO:0000313" key="2">
    <source>
        <dbReference type="EMBL" id="MBT0651930.1"/>
    </source>
</evidence>
<comment type="caution">
    <text evidence="2">The sequence shown here is derived from an EMBL/GenBank/DDBJ whole genome shotgun (WGS) entry which is preliminary data.</text>
</comment>
<name>A0ABS5S979_9BACT</name>
<evidence type="ECO:0000313" key="3">
    <source>
        <dbReference type="Proteomes" id="UP000756860"/>
    </source>
</evidence>
<accession>A0ABS5S979</accession>
<evidence type="ECO:0008006" key="4">
    <source>
        <dbReference type="Google" id="ProtNLM"/>
    </source>
</evidence>
<sequence length="110" mass="11713">MTKRLFGPLSGLLLLLLATQGCAMGVRKPGATTLTGTVRVVGNEPFTRLVLTTAGGVRGKDYLLLGPLLDELRKRYQGQKVSLEGALCTSPEPRFSNCFEPVRVVSGPGP</sequence>
<reference evidence="2 3" key="1">
    <citation type="submission" date="2021-05" db="EMBL/GenBank/DDBJ databases">
        <title>The draft genome of Geobacter luticola JCM 17780.</title>
        <authorList>
            <person name="Xu Z."/>
            <person name="Masuda Y."/>
            <person name="Itoh H."/>
            <person name="Senoo K."/>
        </authorList>
    </citation>
    <scope>NUCLEOTIDE SEQUENCE [LARGE SCALE GENOMIC DNA]</scope>
    <source>
        <strain evidence="2 3">JCM 17780</strain>
    </source>
</reference>
<dbReference type="Proteomes" id="UP000756860">
    <property type="component" value="Unassembled WGS sequence"/>
</dbReference>
<gene>
    <name evidence="2" type="ORF">KI810_02575</name>
</gene>
<feature type="signal peptide" evidence="1">
    <location>
        <begin position="1"/>
        <end position="23"/>
    </location>
</feature>
<organism evidence="2 3">
    <name type="scientific">Geomobilimonas luticola</name>
    <dbReference type="NCBI Taxonomy" id="1114878"/>
    <lineage>
        <taxon>Bacteria</taxon>
        <taxon>Pseudomonadati</taxon>
        <taxon>Thermodesulfobacteriota</taxon>
        <taxon>Desulfuromonadia</taxon>
        <taxon>Geobacterales</taxon>
        <taxon>Geobacteraceae</taxon>
        <taxon>Geomobilimonas</taxon>
    </lineage>
</organism>
<feature type="chain" id="PRO_5046425757" description="Lipoprotein" evidence="1">
    <location>
        <begin position="24"/>
        <end position="110"/>
    </location>
</feature>
<dbReference type="EMBL" id="JAHCVK010000001">
    <property type="protein sequence ID" value="MBT0651930.1"/>
    <property type="molecule type" value="Genomic_DNA"/>
</dbReference>
<keyword evidence="3" id="KW-1185">Reference proteome</keyword>
<protein>
    <recommendedName>
        <fullName evidence="4">Lipoprotein</fullName>
    </recommendedName>
</protein>
<keyword evidence="1" id="KW-0732">Signal</keyword>
<proteinExistence type="predicted"/>